<dbReference type="AlphaFoldDB" id="A0A9E8MMW3"/>
<proteinExistence type="predicted"/>
<reference evidence="2" key="1">
    <citation type="submission" date="2022-11" db="EMBL/GenBank/DDBJ databases">
        <title>Description of Microcella daejonensis nov. sp, isolated from riverside soil.</title>
        <authorList>
            <person name="Molina K.M."/>
            <person name="Kim S.B."/>
        </authorList>
    </citation>
    <scope>NUCLEOTIDE SEQUENCE</scope>
    <source>
        <strain evidence="2">MMS21-STM12</strain>
    </source>
</reference>
<sequence>MPRALIVTMAGLFSGYHIVLGLYTIDVPRNPLPVLLAMVLYATATVISLLPGGAARMPMWMAAMNLIVCAAMPLLITPQLDAAREGGLGYATWYVAAIGTLLTITSTRLRNTFAWAGTAVLVLQTIAWAGPGMLLQAGVLGSVSWVAISHILSSALARASRDAARFARAEREATDWQAAQEAHLYERQFRLGQTGSMAVPMLRIIERTGGELTEEQALECLYLEAAIRDEIRGRTLLDDAVRRQVMRARRRGASVSLYDEGGLDELPDEVRARVHAELAEALAGTEASRLIIRTAPADSETAVTVVGLTPAGEQLGDLGSTGEDDDEDEVDLWLEIPRYRDEAEA</sequence>
<feature type="transmembrane region" description="Helical" evidence="1">
    <location>
        <begin position="57"/>
        <end position="76"/>
    </location>
</feature>
<organism evidence="2 3">
    <name type="scientific">Microcella daejeonensis</name>
    <dbReference type="NCBI Taxonomy" id="2994971"/>
    <lineage>
        <taxon>Bacteria</taxon>
        <taxon>Bacillati</taxon>
        <taxon>Actinomycetota</taxon>
        <taxon>Actinomycetes</taxon>
        <taxon>Micrococcales</taxon>
        <taxon>Microbacteriaceae</taxon>
        <taxon>Microcella</taxon>
    </lineage>
</organism>
<protein>
    <submittedName>
        <fullName evidence="2">Uncharacterized protein</fullName>
    </submittedName>
</protein>
<dbReference type="RefSeq" id="WP_267781706.1">
    <property type="nucleotide sequence ID" value="NZ_CP113089.1"/>
</dbReference>
<keyword evidence="1" id="KW-0812">Transmembrane</keyword>
<dbReference type="Proteomes" id="UP001164706">
    <property type="component" value="Chromosome"/>
</dbReference>
<gene>
    <name evidence="2" type="ORF">OVN18_02450</name>
</gene>
<feature type="transmembrane region" description="Helical" evidence="1">
    <location>
        <begin position="5"/>
        <end position="25"/>
    </location>
</feature>
<evidence type="ECO:0000313" key="2">
    <source>
        <dbReference type="EMBL" id="WAB81902.1"/>
    </source>
</evidence>
<keyword evidence="3" id="KW-1185">Reference proteome</keyword>
<dbReference type="EMBL" id="CP113089">
    <property type="protein sequence ID" value="WAB81902.1"/>
    <property type="molecule type" value="Genomic_DNA"/>
</dbReference>
<keyword evidence="1" id="KW-1133">Transmembrane helix</keyword>
<feature type="transmembrane region" description="Helical" evidence="1">
    <location>
        <begin position="112"/>
        <end position="129"/>
    </location>
</feature>
<name>A0A9E8MMW3_9MICO</name>
<evidence type="ECO:0000313" key="3">
    <source>
        <dbReference type="Proteomes" id="UP001164706"/>
    </source>
</evidence>
<dbReference type="KEGG" id="mdb:OVN18_02450"/>
<feature type="transmembrane region" description="Helical" evidence="1">
    <location>
        <begin position="31"/>
        <end position="50"/>
    </location>
</feature>
<evidence type="ECO:0000256" key="1">
    <source>
        <dbReference type="SAM" id="Phobius"/>
    </source>
</evidence>
<accession>A0A9E8MMW3</accession>
<keyword evidence="1" id="KW-0472">Membrane</keyword>
<feature type="transmembrane region" description="Helical" evidence="1">
    <location>
        <begin position="88"/>
        <end position="105"/>
    </location>
</feature>